<feature type="domain" description="Carboxylesterase type B" evidence="4">
    <location>
        <begin position="24"/>
        <end position="365"/>
    </location>
</feature>
<gene>
    <name evidence="5" type="ORF">K458DRAFT_438542</name>
</gene>
<dbReference type="AlphaFoldDB" id="A0A6G1JKH7"/>
<comment type="similarity">
    <text evidence="1 3">Belongs to the type-B carboxylesterase/lipase family.</text>
</comment>
<keyword evidence="3" id="KW-0732">Signal</keyword>
<organism evidence="5 6">
    <name type="scientific">Lentithecium fluviatile CBS 122367</name>
    <dbReference type="NCBI Taxonomy" id="1168545"/>
    <lineage>
        <taxon>Eukaryota</taxon>
        <taxon>Fungi</taxon>
        <taxon>Dikarya</taxon>
        <taxon>Ascomycota</taxon>
        <taxon>Pezizomycotina</taxon>
        <taxon>Dothideomycetes</taxon>
        <taxon>Pleosporomycetidae</taxon>
        <taxon>Pleosporales</taxon>
        <taxon>Massarineae</taxon>
        <taxon>Lentitheciaceae</taxon>
        <taxon>Lentithecium</taxon>
    </lineage>
</organism>
<name>A0A6G1JKH7_9PLEO</name>
<dbReference type="InterPro" id="IPR050309">
    <property type="entry name" value="Type-B_Carboxylest/Lipase"/>
</dbReference>
<sequence length="504" mass="55132">MRPSFLLYALCIQLTSSRAIVASQAVVTLSSGTVVNGFVDRNYSSVRQFLGLPYAEPPLGDLRWEPPRANKLPATIKATTLGRSCTQFSGKIPTAHNTVVPEHTIADANNTGEDCLTLSVWAPQNAKNLPTIVYFYGGGWYMGGQNTPYQIPTQWVQRTRDLIIVVPNTRGNIFGFPNARGVKDQNLGLLDQRLAVEWVKKNIGVFGGDAKKITIWGQSSGGEAVDLYSIAWHQDPIVSGLIMNSGTALIEDGKGPRYSNFTYVARQVGCGNTTNPADELACMKKIDAAKLEAVLEINFNENGMHHGNGSMGMTLGFGASADNRTYFSSYAEKIRNGQVAKVPAIIGINKEDGNTLAPYNVSGPDESVSEMYFRMVFLCPSYMTSKLRASVGIPTYRYFYSGNFSNISPLTWMGAAHSSELPMLFGTHGNYRGASTPYEIAVSEAMQDAWRAFANNPTSIWQNWPAYTPDHDVMRVFGDNGTVAQNAVDLLKTSEDQCSDSIVW</sequence>
<dbReference type="EMBL" id="MU005570">
    <property type="protein sequence ID" value="KAF2690730.1"/>
    <property type="molecule type" value="Genomic_DNA"/>
</dbReference>
<feature type="domain" description="Carboxylesterase type B" evidence="4">
    <location>
        <begin position="367"/>
        <end position="476"/>
    </location>
</feature>
<evidence type="ECO:0000313" key="6">
    <source>
        <dbReference type="Proteomes" id="UP000799291"/>
    </source>
</evidence>
<feature type="signal peptide" evidence="3">
    <location>
        <begin position="1"/>
        <end position="19"/>
    </location>
</feature>
<proteinExistence type="inferred from homology"/>
<dbReference type="EC" id="3.1.1.-" evidence="3"/>
<protein>
    <recommendedName>
        <fullName evidence="3">Carboxylic ester hydrolase</fullName>
        <ecNumber evidence="3">3.1.1.-</ecNumber>
    </recommendedName>
</protein>
<keyword evidence="6" id="KW-1185">Reference proteome</keyword>
<evidence type="ECO:0000256" key="1">
    <source>
        <dbReference type="ARBA" id="ARBA00005964"/>
    </source>
</evidence>
<dbReference type="Pfam" id="PF00135">
    <property type="entry name" value="COesterase"/>
    <property type="match status" value="2"/>
</dbReference>
<dbReference type="PANTHER" id="PTHR11559">
    <property type="entry name" value="CARBOXYLESTERASE"/>
    <property type="match status" value="1"/>
</dbReference>
<dbReference type="InterPro" id="IPR019826">
    <property type="entry name" value="Carboxylesterase_B_AS"/>
</dbReference>
<keyword evidence="2 3" id="KW-0378">Hydrolase</keyword>
<evidence type="ECO:0000256" key="3">
    <source>
        <dbReference type="RuleBase" id="RU361235"/>
    </source>
</evidence>
<dbReference type="SUPFAM" id="SSF53474">
    <property type="entry name" value="alpha/beta-Hydrolases"/>
    <property type="match status" value="1"/>
</dbReference>
<evidence type="ECO:0000259" key="4">
    <source>
        <dbReference type="Pfam" id="PF00135"/>
    </source>
</evidence>
<dbReference type="Proteomes" id="UP000799291">
    <property type="component" value="Unassembled WGS sequence"/>
</dbReference>
<dbReference type="InterPro" id="IPR002018">
    <property type="entry name" value="CarbesteraseB"/>
</dbReference>
<dbReference type="PROSITE" id="PS00941">
    <property type="entry name" value="CARBOXYLESTERASE_B_2"/>
    <property type="match status" value="1"/>
</dbReference>
<dbReference type="Gene3D" id="3.40.50.1820">
    <property type="entry name" value="alpha/beta hydrolase"/>
    <property type="match status" value="2"/>
</dbReference>
<reference evidence="5" key="1">
    <citation type="journal article" date="2020" name="Stud. Mycol.">
        <title>101 Dothideomycetes genomes: a test case for predicting lifestyles and emergence of pathogens.</title>
        <authorList>
            <person name="Haridas S."/>
            <person name="Albert R."/>
            <person name="Binder M."/>
            <person name="Bloem J."/>
            <person name="Labutti K."/>
            <person name="Salamov A."/>
            <person name="Andreopoulos B."/>
            <person name="Baker S."/>
            <person name="Barry K."/>
            <person name="Bills G."/>
            <person name="Bluhm B."/>
            <person name="Cannon C."/>
            <person name="Castanera R."/>
            <person name="Culley D."/>
            <person name="Daum C."/>
            <person name="Ezra D."/>
            <person name="Gonzalez J."/>
            <person name="Henrissat B."/>
            <person name="Kuo A."/>
            <person name="Liang C."/>
            <person name="Lipzen A."/>
            <person name="Lutzoni F."/>
            <person name="Magnuson J."/>
            <person name="Mondo S."/>
            <person name="Nolan M."/>
            <person name="Ohm R."/>
            <person name="Pangilinan J."/>
            <person name="Park H.-J."/>
            <person name="Ramirez L."/>
            <person name="Alfaro M."/>
            <person name="Sun H."/>
            <person name="Tritt A."/>
            <person name="Yoshinaga Y."/>
            <person name="Zwiers L.-H."/>
            <person name="Turgeon B."/>
            <person name="Goodwin S."/>
            <person name="Spatafora J."/>
            <person name="Crous P."/>
            <person name="Grigoriev I."/>
        </authorList>
    </citation>
    <scope>NUCLEOTIDE SEQUENCE</scope>
    <source>
        <strain evidence="5">CBS 122367</strain>
    </source>
</reference>
<dbReference type="PROSITE" id="PS00122">
    <property type="entry name" value="CARBOXYLESTERASE_B_1"/>
    <property type="match status" value="1"/>
</dbReference>
<evidence type="ECO:0000313" key="5">
    <source>
        <dbReference type="EMBL" id="KAF2690730.1"/>
    </source>
</evidence>
<dbReference type="InterPro" id="IPR019819">
    <property type="entry name" value="Carboxylesterase_B_CS"/>
</dbReference>
<dbReference type="InterPro" id="IPR029058">
    <property type="entry name" value="AB_hydrolase_fold"/>
</dbReference>
<dbReference type="OrthoDB" id="408631at2759"/>
<evidence type="ECO:0000256" key="2">
    <source>
        <dbReference type="ARBA" id="ARBA00022801"/>
    </source>
</evidence>
<dbReference type="GO" id="GO:0016787">
    <property type="term" value="F:hydrolase activity"/>
    <property type="evidence" value="ECO:0007669"/>
    <property type="project" value="UniProtKB-KW"/>
</dbReference>
<feature type="chain" id="PRO_5026380003" description="Carboxylic ester hydrolase" evidence="3">
    <location>
        <begin position="20"/>
        <end position="504"/>
    </location>
</feature>
<accession>A0A6G1JKH7</accession>